<evidence type="ECO:0008006" key="3">
    <source>
        <dbReference type="Google" id="ProtNLM"/>
    </source>
</evidence>
<reference evidence="2" key="1">
    <citation type="journal article" date="2015" name="J Appl Environ Microbiol">
        <title>Complete Genome Sequence Analysis of Two Pseudomonas plecoglossicida Phages, Potential Therapeutic Agents.</title>
        <authorList>
            <person name="Kawato Y."/>
            <person name="Yasuike M."/>
            <person name="Nakamura Y."/>
            <person name="Shigenobu Y."/>
            <person name="Fujiwara A."/>
            <person name="Sano M."/>
            <person name="Nakai T."/>
        </authorList>
    </citation>
    <scope>NUCLEOTIDE SEQUENCE [LARGE SCALE GENOMIC DNA]</scope>
</reference>
<dbReference type="OrthoDB" id="21091at10239"/>
<dbReference type="Proteomes" id="UP000201835">
    <property type="component" value="Segment"/>
</dbReference>
<organism evidence="1 2">
    <name type="scientific">Pseudomonas phage PPpW-3</name>
    <dbReference type="NCBI Taxonomy" id="1279082"/>
    <lineage>
        <taxon>Viruses</taxon>
        <taxon>Duplodnaviria</taxon>
        <taxon>Heunggongvirae</taxon>
        <taxon>Uroviricota</taxon>
        <taxon>Caudoviricetes</taxon>
        <taxon>Hiroshimavirus</taxon>
        <taxon>Hiroshimavirus PPpW3</taxon>
    </lineage>
</organism>
<dbReference type="RefSeq" id="YP_008873206.1">
    <property type="nucleotide sequence ID" value="NC_023006.1"/>
</dbReference>
<name>V5YSU5_9CAUD</name>
<proteinExistence type="predicted"/>
<accession>V5YSU5</accession>
<keyword evidence="2" id="KW-1185">Reference proteome</keyword>
<protein>
    <recommendedName>
        <fullName evidence="3">DNA-binding protein</fullName>
    </recommendedName>
</protein>
<evidence type="ECO:0000313" key="2">
    <source>
        <dbReference type="Proteomes" id="UP000201835"/>
    </source>
</evidence>
<dbReference type="GeneID" id="17825073"/>
<dbReference type="KEGG" id="vg:17825073"/>
<sequence>MGQPAEYLTPAELAARWGDAVTTGTLANWRSKGKGPAFAKFGSRVRYRLDQVVSYEAKNLHLVGANDNEMETEAIAK</sequence>
<evidence type="ECO:0000313" key="1">
    <source>
        <dbReference type="EMBL" id="BAO20630.1"/>
    </source>
</evidence>
<dbReference type="SUPFAM" id="SSF46955">
    <property type="entry name" value="Putative DNA-binding domain"/>
    <property type="match status" value="1"/>
</dbReference>
<dbReference type="EMBL" id="AB775548">
    <property type="protein sequence ID" value="BAO20630.1"/>
    <property type="molecule type" value="Genomic_DNA"/>
</dbReference>
<dbReference type="InterPro" id="IPR009061">
    <property type="entry name" value="DNA-bd_dom_put_sf"/>
</dbReference>